<dbReference type="GO" id="GO:0008107">
    <property type="term" value="F:galactoside 2-alpha-L-fucosyltransferase activity"/>
    <property type="evidence" value="ECO:0007669"/>
    <property type="project" value="InterPro"/>
</dbReference>
<accession>A0A6C0B1R0</accession>
<dbReference type="EMBL" id="MN739043">
    <property type="protein sequence ID" value="QHS85403.1"/>
    <property type="molecule type" value="Genomic_DNA"/>
</dbReference>
<keyword evidence="2" id="KW-0808">Transferase</keyword>
<evidence type="ECO:0000256" key="1">
    <source>
        <dbReference type="ARBA" id="ARBA00022676"/>
    </source>
</evidence>
<protein>
    <recommendedName>
        <fullName evidence="4">Alpha-1,2-fucosyltransferase</fullName>
    </recommendedName>
</protein>
<sequence length="283" mass="33852">MITCFLKGGLGNQLFEIFTTISYAIKSNQNFSFLYSRTLNGSPERPTYWNSFLLCLKMFTVHKLPENMHIMSEENFNYKELPINTSKNIILDGYFQSYKYFEYYFENICKLIQLDKQKTMIQQKHLYNYKNMISMHFRIGDYKHKQNYHPVMNLQFYKNSIQHIINITDKLDLKFLYFCEDEDVEEVSDMIEQLQHSFEKCKFISANSNSNIKTNIEDWEQMLMMSLCQHNIIPNSTFSWWGAYFNSNTEKIVCYPDVWFGPAVSKRIVDDLFPESWTKISCH</sequence>
<reference evidence="3" key="1">
    <citation type="journal article" date="2020" name="Nature">
        <title>Giant virus diversity and host interactions through global metagenomics.</title>
        <authorList>
            <person name="Schulz F."/>
            <person name="Roux S."/>
            <person name="Paez-Espino D."/>
            <person name="Jungbluth S."/>
            <person name="Walsh D.A."/>
            <person name="Denef V.J."/>
            <person name="McMahon K.D."/>
            <person name="Konstantinidis K.T."/>
            <person name="Eloe-Fadrosh E.A."/>
            <person name="Kyrpides N.C."/>
            <person name="Woyke T."/>
        </authorList>
    </citation>
    <scope>NUCLEOTIDE SEQUENCE</scope>
    <source>
        <strain evidence="3">GVMAG-M-3300009182-78</strain>
    </source>
</reference>
<dbReference type="GO" id="GO:0016020">
    <property type="term" value="C:membrane"/>
    <property type="evidence" value="ECO:0007669"/>
    <property type="project" value="InterPro"/>
</dbReference>
<evidence type="ECO:0000256" key="2">
    <source>
        <dbReference type="ARBA" id="ARBA00022679"/>
    </source>
</evidence>
<dbReference type="PANTHER" id="PTHR11927">
    <property type="entry name" value="GALACTOSIDE 2-L-FUCOSYLTRANSFERASE"/>
    <property type="match status" value="1"/>
</dbReference>
<dbReference type="CDD" id="cd11301">
    <property type="entry name" value="Fut1_Fut2_like"/>
    <property type="match status" value="1"/>
</dbReference>
<dbReference type="PANTHER" id="PTHR11927:SF9">
    <property type="entry name" value="L-FUCOSYLTRANSFERASE"/>
    <property type="match status" value="1"/>
</dbReference>
<proteinExistence type="predicted"/>
<evidence type="ECO:0000313" key="3">
    <source>
        <dbReference type="EMBL" id="QHS85403.1"/>
    </source>
</evidence>
<dbReference type="Pfam" id="PF01531">
    <property type="entry name" value="Glyco_transf_11"/>
    <property type="match status" value="1"/>
</dbReference>
<dbReference type="AlphaFoldDB" id="A0A6C0B1R0"/>
<evidence type="ECO:0008006" key="4">
    <source>
        <dbReference type="Google" id="ProtNLM"/>
    </source>
</evidence>
<organism evidence="3">
    <name type="scientific">viral metagenome</name>
    <dbReference type="NCBI Taxonomy" id="1070528"/>
    <lineage>
        <taxon>unclassified sequences</taxon>
        <taxon>metagenomes</taxon>
        <taxon>organismal metagenomes</taxon>
    </lineage>
</organism>
<dbReference type="GO" id="GO:0005975">
    <property type="term" value="P:carbohydrate metabolic process"/>
    <property type="evidence" value="ECO:0007669"/>
    <property type="project" value="InterPro"/>
</dbReference>
<name>A0A6C0B1R0_9ZZZZ</name>
<dbReference type="InterPro" id="IPR002516">
    <property type="entry name" value="Glyco_trans_11"/>
</dbReference>
<keyword evidence="1" id="KW-0328">Glycosyltransferase</keyword>